<feature type="transmembrane region" description="Helical" evidence="1">
    <location>
        <begin position="183"/>
        <end position="201"/>
    </location>
</feature>
<dbReference type="EMBL" id="UGGP01000001">
    <property type="protein sequence ID" value="STO09352.1"/>
    <property type="molecule type" value="Genomic_DNA"/>
</dbReference>
<evidence type="ECO:0000256" key="1">
    <source>
        <dbReference type="SAM" id="Phobius"/>
    </source>
</evidence>
<dbReference type="CDD" id="cd01949">
    <property type="entry name" value="GGDEF"/>
    <property type="match status" value="1"/>
</dbReference>
<dbReference type="Proteomes" id="UP000254060">
    <property type="component" value="Unassembled WGS sequence"/>
</dbReference>
<dbReference type="RefSeq" id="WP_029333786.1">
    <property type="nucleotide sequence ID" value="NZ_UGGP01000001.1"/>
</dbReference>
<sequence>MNHFRKLSALGWGIWSAFVLLTITLFATGVLNAPAIEPLPFILIALLVIIFQLDSIERKGVYFTFSESIVLIIFLFFDFETALFVNQIGLLVFQFVNLKPRVALRRFRFTYPWNAITSFLELAIPASVYLALGGETGLGFYTQDSFLPVAGLIAAIVLNTVLQKYQVGWWFRVDVPVRDFLSIAFYTYIVSLVFIFAASFFRETNLLVVSSIAAALTFFIKRLLIQKGRQDAFKSLIEQYDEAKEAVSLSQSEAQAIEVFLSQCERLNQYDAGFVEFTLFDRSLYFDLKTRQPIERPRVFDLLESTYPNESSVEYEMRFEWDAPMSDEFHDDYHSFISVRSEEIEGIRTWIVMAGEHVYGYPLIIQREIVKLLKSFNRTISRCHERDRLYTESRTDSLTLLANARAFYEYGIQQISDASMYPISVAMLDIDFFKKINDTHGHQVGDGVLQEFGRRIRQALRTDDFAARYGGEEFILLLNHCDVDQAVEIAERIRQKIEDKPFYVDGIAIQVTASIGVDTIQAFGDKRLDDTIRNADRALYVGGKYAGRNRVAHYNYLTT</sequence>
<dbReference type="FunFam" id="3.30.70.270:FF:000001">
    <property type="entry name" value="Diguanylate cyclase domain protein"/>
    <property type="match status" value="1"/>
</dbReference>
<dbReference type="SMART" id="SM00267">
    <property type="entry name" value="GGDEF"/>
    <property type="match status" value="1"/>
</dbReference>
<accession>A0A377FWX9</accession>
<dbReference type="Gene3D" id="3.30.70.270">
    <property type="match status" value="1"/>
</dbReference>
<dbReference type="GO" id="GO:0005886">
    <property type="term" value="C:plasma membrane"/>
    <property type="evidence" value="ECO:0007669"/>
    <property type="project" value="TreeGrafter"/>
</dbReference>
<gene>
    <name evidence="3" type="primary">ycdT_2</name>
    <name evidence="3" type="ORF">NCTC13163_02786</name>
</gene>
<keyword evidence="1" id="KW-0812">Transmembrane</keyword>
<dbReference type="EC" id="2.7.7.65" evidence="3"/>
<dbReference type="NCBIfam" id="TIGR00254">
    <property type="entry name" value="GGDEF"/>
    <property type="match status" value="1"/>
</dbReference>
<feature type="transmembrane region" description="Helical" evidence="1">
    <location>
        <begin position="7"/>
        <end position="29"/>
    </location>
</feature>
<dbReference type="InterPro" id="IPR050469">
    <property type="entry name" value="Diguanylate_Cyclase"/>
</dbReference>
<evidence type="ECO:0000313" key="3">
    <source>
        <dbReference type="EMBL" id="STO09352.1"/>
    </source>
</evidence>
<dbReference type="GO" id="GO:0052621">
    <property type="term" value="F:diguanylate cyclase activity"/>
    <property type="evidence" value="ECO:0007669"/>
    <property type="project" value="UniProtKB-EC"/>
</dbReference>
<dbReference type="STRING" id="1397694.GCA_000702585_00210"/>
<dbReference type="AlphaFoldDB" id="A0A377FWX9"/>
<dbReference type="InterPro" id="IPR029787">
    <property type="entry name" value="Nucleotide_cyclase"/>
</dbReference>
<evidence type="ECO:0000313" key="4">
    <source>
        <dbReference type="Proteomes" id="UP000254060"/>
    </source>
</evidence>
<keyword evidence="1" id="KW-1133">Transmembrane helix</keyword>
<protein>
    <submittedName>
        <fullName evidence="3">Probable diguanylate cyclase YcdT</fullName>
        <ecNumber evidence="3">2.7.7.65</ecNumber>
    </submittedName>
</protein>
<reference evidence="3 4" key="1">
    <citation type="submission" date="2018-06" db="EMBL/GenBank/DDBJ databases">
        <authorList>
            <consortium name="Pathogen Informatics"/>
            <person name="Doyle S."/>
        </authorList>
    </citation>
    <scope>NUCLEOTIDE SEQUENCE [LARGE SCALE GENOMIC DNA]</scope>
    <source>
        <strain evidence="3 4">NCTC13163</strain>
    </source>
</reference>
<dbReference type="InterPro" id="IPR043128">
    <property type="entry name" value="Rev_trsase/Diguanyl_cyclase"/>
</dbReference>
<keyword evidence="3" id="KW-0548">Nucleotidyltransferase</keyword>
<dbReference type="PANTHER" id="PTHR45138">
    <property type="entry name" value="REGULATORY COMPONENTS OF SENSORY TRANSDUCTION SYSTEM"/>
    <property type="match status" value="1"/>
</dbReference>
<dbReference type="Pfam" id="PF00990">
    <property type="entry name" value="GGDEF"/>
    <property type="match status" value="1"/>
</dbReference>
<feature type="transmembrane region" description="Helical" evidence="1">
    <location>
        <begin position="35"/>
        <end position="53"/>
    </location>
</feature>
<organism evidence="3 4">
    <name type="scientific">Exiguobacterium aurantiacum</name>
    <dbReference type="NCBI Taxonomy" id="33987"/>
    <lineage>
        <taxon>Bacteria</taxon>
        <taxon>Bacillati</taxon>
        <taxon>Bacillota</taxon>
        <taxon>Bacilli</taxon>
        <taxon>Bacillales</taxon>
        <taxon>Bacillales Family XII. Incertae Sedis</taxon>
        <taxon>Exiguobacterium</taxon>
    </lineage>
</organism>
<feature type="transmembrane region" description="Helical" evidence="1">
    <location>
        <begin position="111"/>
        <end position="133"/>
    </location>
</feature>
<keyword evidence="3" id="KW-0808">Transferase</keyword>
<dbReference type="PROSITE" id="PS50887">
    <property type="entry name" value="GGDEF"/>
    <property type="match status" value="1"/>
</dbReference>
<dbReference type="OrthoDB" id="9759607at2"/>
<feature type="domain" description="GGDEF" evidence="2">
    <location>
        <begin position="421"/>
        <end position="556"/>
    </location>
</feature>
<keyword evidence="1" id="KW-0472">Membrane</keyword>
<evidence type="ECO:0000259" key="2">
    <source>
        <dbReference type="PROSITE" id="PS50887"/>
    </source>
</evidence>
<dbReference type="PANTHER" id="PTHR45138:SF9">
    <property type="entry name" value="DIGUANYLATE CYCLASE DGCM-RELATED"/>
    <property type="match status" value="1"/>
</dbReference>
<dbReference type="InterPro" id="IPR000160">
    <property type="entry name" value="GGDEF_dom"/>
</dbReference>
<dbReference type="SUPFAM" id="SSF55073">
    <property type="entry name" value="Nucleotide cyclase"/>
    <property type="match status" value="1"/>
</dbReference>
<dbReference type="GO" id="GO:1902201">
    <property type="term" value="P:negative regulation of bacterial-type flagellum-dependent cell motility"/>
    <property type="evidence" value="ECO:0007669"/>
    <property type="project" value="TreeGrafter"/>
</dbReference>
<feature type="transmembrane region" description="Helical" evidence="1">
    <location>
        <begin position="145"/>
        <end position="162"/>
    </location>
</feature>
<name>A0A377FWX9_9BACL</name>
<feature type="transmembrane region" description="Helical" evidence="1">
    <location>
        <begin position="207"/>
        <end position="225"/>
    </location>
</feature>
<proteinExistence type="predicted"/>
<dbReference type="GO" id="GO:0043709">
    <property type="term" value="P:cell adhesion involved in single-species biofilm formation"/>
    <property type="evidence" value="ECO:0007669"/>
    <property type="project" value="TreeGrafter"/>
</dbReference>